<dbReference type="PIRSF" id="PIRSF009320">
    <property type="entry name" value="Nuc_binding_HP_1000"/>
    <property type="match status" value="1"/>
</dbReference>
<evidence type="ECO:0000313" key="3">
    <source>
        <dbReference type="Proteomes" id="UP001060275"/>
    </source>
</evidence>
<accession>A0A9Q4FSD4</accession>
<dbReference type="PANTHER" id="PTHR13696:SF96">
    <property type="entry name" value="COBQ_COBB_MIND_PARA NUCLEOTIDE BINDING DOMAIN-CONTAINING PROTEIN"/>
    <property type="match status" value="1"/>
</dbReference>
<dbReference type="EMBL" id="JAMWDU010000006">
    <property type="protein sequence ID" value="MCP8888456.1"/>
    <property type="molecule type" value="Genomic_DNA"/>
</dbReference>
<feature type="domain" description="CobQ/CobB/MinD/ParA nucleotide binding" evidence="1">
    <location>
        <begin position="23"/>
        <end position="69"/>
    </location>
</feature>
<reference evidence="2" key="1">
    <citation type="submission" date="2022-06" db="EMBL/GenBank/DDBJ databases">
        <title>Devosia sp. XJ19-45 genome assembly.</title>
        <authorList>
            <person name="Li B."/>
            <person name="Cai M."/>
            <person name="Nie G."/>
            <person name="Li W."/>
        </authorList>
    </citation>
    <scope>NUCLEOTIDE SEQUENCE</scope>
    <source>
        <strain evidence="2">XJ19-45</strain>
    </source>
</reference>
<proteinExistence type="predicted"/>
<dbReference type="InterPro" id="IPR027417">
    <property type="entry name" value="P-loop_NTPase"/>
</dbReference>
<dbReference type="Pfam" id="PF01656">
    <property type="entry name" value="CbiA"/>
    <property type="match status" value="1"/>
</dbReference>
<dbReference type="Proteomes" id="UP001060275">
    <property type="component" value="Unassembled WGS sequence"/>
</dbReference>
<keyword evidence="3" id="KW-1185">Reference proteome</keyword>
<name>A0A9Q4FSD4_9HYPH</name>
<dbReference type="CDD" id="cd02042">
    <property type="entry name" value="ParAB_family"/>
    <property type="match status" value="1"/>
</dbReference>
<dbReference type="RefSeq" id="WP_254675719.1">
    <property type="nucleotide sequence ID" value="NZ_JAMWDU010000006.1"/>
</dbReference>
<dbReference type="PANTHER" id="PTHR13696">
    <property type="entry name" value="P-LOOP CONTAINING NUCLEOSIDE TRIPHOSPHATE HYDROLASE"/>
    <property type="match status" value="1"/>
</dbReference>
<evidence type="ECO:0000259" key="1">
    <source>
        <dbReference type="Pfam" id="PF01656"/>
    </source>
</evidence>
<dbReference type="Gene3D" id="3.40.50.300">
    <property type="entry name" value="P-loop containing nucleotide triphosphate hydrolases"/>
    <property type="match status" value="1"/>
</dbReference>
<dbReference type="AlphaFoldDB" id="A0A9Q4FSD4"/>
<dbReference type="InterPro" id="IPR002586">
    <property type="entry name" value="CobQ/CobB/MinD/ParA_Nub-bd_dom"/>
</dbReference>
<dbReference type="SUPFAM" id="SSF52540">
    <property type="entry name" value="P-loop containing nucleoside triphosphate hydrolases"/>
    <property type="match status" value="1"/>
</dbReference>
<dbReference type="InterPro" id="IPR050678">
    <property type="entry name" value="DNA_Partitioning_ATPase"/>
</dbReference>
<organism evidence="2 3">
    <name type="scientific">Devosia ureilytica</name>
    <dbReference type="NCBI Taxonomy" id="2952754"/>
    <lineage>
        <taxon>Bacteria</taxon>
        <taxon>Pseudomonadati</taxon>
        <taxon>Pseudomonadota</taxon>
        <taxon>Alphaproteobacteria</taxon>
        <taxon>Hyphomicrobiales</taxon>
        <taxon>Devosiaceae</taxon>
        <taxon>Devosia</taxon>
    </lineage>
</organism>
<evidence type="ECO:0000313" key="2">
    <source>
        <dbReference type="EMBL" id="MCP8888456.1"/>
    </source>
</evidence>
<gene>
    <name evidence="2" type="ORF">NF348_15170</name>
</gene>
<protein>
    <submittedName>
        <fullName evidence="2">AAA family ATPase</fullName>
    </submittedName>
</protein>
<comment type="caution">
    <text evidence="2">The sequence shown here is derived from an EMBL/GenBank/DDBJ whole genome shotgun (WGS) entry which is preliminary data.</text>
</comment>
<sequence>MAPGHRAVDIINARRKAGSIVAVIANGKGGCGKSTLTINMAIGYGLRKQRVLVVDADIEQKTVSKWPRPAGLMGPKVVTWPTVEILDKLAEVIGQYDVVLIDMAGRDDRAAAPVMAIADMLISPAKPSHQDLSELDRFVRVAKVRNISHLVVFNEATREMTGELGQLVKEFARFKPFLPTAIQQLAGYRRAYAFGRGVLEYKGAHPAKENFDRVFRQIDMAIQQARAKSGLVQP</sequence>